<dbReference type="GO" id="GO:0046872">
    <property type="term" value="F:metal ion binding"/>
    <property type="evidence" value="ECO:0007669"/>
    <property type="project" value="UniProtKB-KW"/>
</dbReference>
<proteinExistence type="predicted"/>
<comment type="caution">
    <text evidence="3">The sequence shown here is derived from an EMBL/GenBank/DDBJ whole genome shotgun (WGS) entry which is preliminary data.</text>
</comment>
<dbReference type="Gene3D" id="3.10.180.10">
    <property type="entry name" value="2,3-Dihydroxybiphenyl 1,2-Dioxygenase, domain 1"/>
    <property type="match status" value="2"/>
</dbReference>
<dbReference type="Proteomes" id="UP000567293">
    <property type="component" value="Unassembled WGS sequence"/>
</dbReference>
<evidence type="ECO:0000259" key="2">
    <source>
        <dbReference type="PROSITE" id="PS51819"/>
    </source>
</evidence>
<dbReference type="PANTHER" id="PTHR43048:SF3">
    <property type="entry name" value="METHYLMALONYL-COA EPIMERASE, MITOCHONDRIAL"/>
    <property type="match status" value="1"/>
</dbReference>
<dbReference type="PROSITE" id="PS51819">
    <property type="entry name" value="VOC"/>
    <property type="match status" value="2"/>
</dbReference>
<dbReference type="InterPro" id="IPR029068">
    <property type="entry name" value="Glyas_Bleomycin-R_OHBP_Dase"/>
</dbReference>
<keyword evidence="1" id="KW-0479">Metal-binding</keyword>
<name>A0A7V8NPU2_9BACT</name>
<evidence type="ECO:0000313" key="3">
    <source>
        <dbReference type="EMBL" id="MBA0085279.1"/>
    </source>
</evidence>
<feature type="domain" description="VOC" evidence="2">
    <location>
        <begin position="163"/>
        <end position="285"/>
    </location>
</feature>
<dbReference type="SUPFAM" id="SSF54593">
    <property type="entry name" value="Glyoxalase/Bleomycin resistance protein/Dihydroxybiphenyl dioxygenase"/>
    <property type="match status" value="2"/>
</dbReference>
<protein>
    <submittedName>
        <fullName evidence="3">VOC family protein</fullName>
    </submittedName>
</protein>
<dbReference type="Pfam" id="PF00903">
    <property type="entry name" value="Glyoxalase"/>
    <property type="match status" value="2"/>
</dbReference>
<dbReference type="InterPro" id="IPR051785">
    <property type="entry name" value="MMCE/EMCE_epimerase"/>
</dbReference>
<dbReference type="PANTHER" id="PTHR43048">
    <property type="entry name" value="METHYLMALONYL-COA EPIMERASE"/>
    <property type="match status" value="1"/>
</dbReference>
<dbReference type="GO" id="GO:0046491">
    <property type="term" value="P:L-methylmalonyl-CoA metabolic process"/>
    <property type="evidence" value="ECO:0007669"/>
    <property type="project" value="TreeGrafter"/>
</dbReference>
<accession>A0A7V8NPU2</accession>
<dbReference type="AlphaFoldDB" id="A0A7V8NPU2"/>
<dbReference type="EMBL" id="JACDQQ010000942">
    <property type="protein sequence ID" value="MBA0085279.1"/>
    <property type="molecule type" value="Genomic_DNA"/>
</dbReference>
<evidence type="ECO:0000256" key="1">
    <source>
        <dbReference type="ARBA" id="ARBA00022723"/>
    </source>
</evidence>
<sequence>MRSAVIALMLSLVGFDFAVSLGGQDQRPRPPITGIAHVRLWSADPSAAVDFYSKILGLTSRDAGCVGMVRPCFILSEHQQIALAKGASGSHANLLAEVAFVTTDAMGMHGYLQAHDIRVNPVTRDFNGAVHFSFQDPGGLPITFVQPSALRQHAASGSQISTRLIHAGFVVLDRAAEDKFYKDTLGFHVYWHGGMKDDETNWVDMQVPDGTDWLEYMLNVPADADKHTLGVMNHIALGVPDIHAAERQLRTNGWNGTEQPKIGRDGKWQLNLYDPDGSRVELMEFTPVQKPCCSDYAGSHPRP</sequence>
<organism evidence="3 4">
    <name type="scientific">Candidatus Acidiferrum panamense</name>
    <dbReference type="NCBI Taxonomy" id="2741543"/>
    <lineage>
        <taxon>Bacteria</taxon>
        <taxon>Pseudomonadati</taxon>
        <taxon>Acidobacteriota</taxon>
        <taxon>Terriglobia</taxon>
        <taxon>Candidatus Acidiferrales</taxon>
        <taxon>Candidatus Acidiferrum</taxon>
    </lineage>
</organism>
<dbReference type="InterPro" id="IPR004360">
    <property type="entry name" value="Glyas_Fos-R_dOase_dom"/>
</dbReference>
<feature type="domain" description="VOC" evidence="2">
    <location>
        <begin position="34"/>
        <end position="147"/>
    </location>
</feature>
<dbReference type="InterPro" id="IPR037523">
    <property type="entry name" value="VOC_core"/>
</dbReference>
<reference evidence="3" key="1">
    <citation type="submission" date="2020-06" db="EMBL/GenBank/DDBJ databases">
        <title>Legume-microbial interactions unlock mineral nutrients during tropical forest succession.</title>
        <authorList>
            <person name="Epihov D.Z."/>
        </authorList>
    </citation>
    <scope>NUCLEOTIDE SEQUENCE [LARGE SCALE GENOMIC DNA]</scope>
    <source>
        <strain evidence="3">Pan2503</strain>
    </source>
</reference>
<dbReference type="CDD" id="cd06587">
    <property type="entry name" value="VOC"/>
    <property type="match status" value="2"/>
</dbReference>
<dbReference type="GO" id="GO:0004493">
    <property type="term" value="F:methylmalonyl-CoA epimerase activity"/>
    <property type="evidence" value="ECO:0007669"/>
    <property type="project" value="TreeGrafter"/>
</dbReference>
<keyword evidence="4" id="KW-1185">Reference proteome</keyword>
<gene>
    <name evidence="3" type="ORF">HRJ53_09800</name>
</gene>
<evidence type="ECO:0000313" key="4">
    <source>
        <dbReference type="Proteomes" id="UP000567293"/>
    </source>
</evidence>